<feature type="compositionally biased region" description="Polar residues" evidence="1">
    <location>
        <begin position="61"/>
        <end position="70"/>
    </location>
</feature>
<proteinExistence type="predicted"/>
<dbReference type="EMBL" id="CACVBM020001180">
    <property type="protein sequence ID" value="CAA7037719.1"/>
    <property type="molecule type" value="Genomic_DNA"/>
</dbReference>
<feature type="compositionally biased region" description="Low complexity" evidence="1">
    <location>
        <begin position="1"/>
        <end position="22"/>
    </location>
</feature>
<protein>
    <submittedName>
        <fullName evidence="2">Uncharacterized protein</fullName>
    </submittedName>
</protein>
<sequence length="101" mass="10994">MRLPSILLLHPSQSLPPSTSQSKKVAPKEKKDAAVHGRNKIPFGEYVPAPTTVVFNSPPSLQRTTVLSKSTRSRPGPLHFSAGVISMQTSRSLRSIRHIGN</sequence>
<feature type="region of interest" description="Disordered" evidence="1">
    <location>
        <begin position="61"/>
        <end position="81"/>
    </location>
</feature>
<feature type="compositionally biased region" description="Basic and acidic residues" evidence="1">
    <location>
        <begin position="26"/>
        <end position="35"/>
    </location>
</feature>
<evidence type="ECO:0000313" key="3">
    <source>
        <dbReference type="Proteomes" id="UP000467841"/>
    </source>
</evidence>
<comment type="caution">
    <text evidence="2">The sequence shown here is derived from an EMBL/GenBank/DDBJ whole genome shotgun (WGS) entry which is preliminary data.</text>
</comment>
<dbReference type="AlphaFoldDB" id="A0A6D2JM39"/>
<reference evidence="2" key="1">
    <citation type="submission" date="2020-01" db="EMBL/GenBank/DDBJ databases">
        <authorList>
            <person name="Mishra B."/>
        </authorList>
    </citation>
    <scope>NUCLEOTIDE SEQUENCE [LARGE SCALE GENOMIC DNA]</scope>
</reference>
<accession>A0A6D2JM39</accession>
<organism evidence="2 3">
    <name type="scientific">Microthlaspi erraticum</name>
    <dbReference type="NCBI Taxonomy" id="1685480"/>
    <lineage>
        <taxon>Eukaryota</taxon>
        <taxon>Viridiplantae</taxon>
        <taxon>Streptophyta</taxon>
        <taxon>Embryophyta</taxon>
        <taxon>Tracheophyta</taxon>
        <taxon>Spermatophyta</taxon>
        <taxon>Magnoliopsida</taxon>
        <taxon>eudicotyledons</taxon>
        <taxon>Gunneridae</taxon>
        <taxon>Pentapetalae</taxon>
        <taxon>rosids</taxon>
        <taxon>malvids</taxon>
        <taxon>Brassicales</taxon>
        <taxon>Brassicaceae</taxon>
        <taxon>Coluteocarpeae</taxon>
        <taxon>Microthlaspi</taxon>
    </lineage>
</organism>
<gene>
    <name evidence="2" type="ORF">MERR_LOCUS24954</name>
</gene>
<dbReference type="Proteomes" id="UP000467841">
    <property type="component" value="Unassembled WGS sequence"/>
</dbReference>
<keyword evidence="3" id="KW-1185">Reference proteome</keyword>
<name>A0A6D2JM39_9BRAS</name>
<evidence type="ECO:0000256" key="1">
    <source>
        <dbReference type="SAM" id="MobiDB-lite"/>
    </source>
</evidence>
<feature type="region of interest" description="Disordered" evidence="1">
    <location>
        <begin position="1"/>
        <end position="39"/>
    </location>
</feature>
<evidence type="ECO:0000313" key="2">
    <source>
        <dbReference type="EMBL" id="CAA7037719.1"/>
    </source>
</evidence>